<sequence length="81" mass="8476">MCPALPERPWVHSGGASRLGKNARGVERPGFGSGLAIVPREKQNAAEGQDKTAYLQENSPPGCGDDSDPRDDSGNANVDVT</sequence>
<organism evidence="2 3">
    <name type="scientific">Liparis tanakae</name>
    <name type="common">Tanaka's snailfish</name>
    <dbReference type="NCBI Taxonomy" id="230148"/>
    <lineage>
        <taxon>Eukaryota</taxon>
        <taxon>Metazoa</taxon>
        <taxon>Chordata</taxon>
        <taxon>Craniata</taxon>
        <taxon>Vertebrata</taxon>
        <taxon>Euteleostomi</taxon>
        <taxon>Actinopterygii</taxon>
        <taxon>Neopterygii</taxon>
        <taxon>Teleostei</taxon>
        <taxon>Neoteleostei</taxon>
        <taxon>Acanthomorphata</taxon>
        <taxon>Eupercaria</taxon>
        <taxon>Perciformes</taxon>
        <taxon>Cottioidei</taxon>
        <taxon>Cottales</taxon>
        <taxon>Liparidae</taxon>
        <taxon>Liparis</taxon>
    </lineage>
</organism>
<name>A0A4Z2FKD1_9TELE</name>
<dbReference type="EMBL" id="SRLO01001116">
    <property type="protein sequence ID" value="TNN41340.1"/>
    <property type="molecule type" value="Genomic_DNA"/>
</dbReference>
<comment type="caution">
    <text evidence="2">The sequence shown here is derived from an EMBL/GenBank/DDBJ whole genome shotgun (WGS) entry which is preliminary data.</text>
</comment>
<gene>
    <name evidence="2" type="ORF">EYF80_048489</name>
</gene>
<evidence type="ECO:0000313" key="2">
    <source>
        <dbReference type="EMBL" id="TNN41340.1"/>
    </source>
</evidence>
<dbReference type="OrthoDB" id="10516843at2759"/>
<feature type="compositionally biased region" description="Basic and acidic residues" evidence="1">
    <location>
        <begin position="39"/>
        <end position="50"/>
    </location>
</feature>
<dbReference type="AlphaFoldDB" id="A0A4Z2FKD1"/>
<protein>
    <submittedName>
        <fullName evidence="2">Uncharacterized protein</fullName>
    </submittedName>
</protein>
<proteinExistence type="predicted"/>
<evidence type="ECO:0000313" key="3">
    <source>
        <dbReference type="Proteomes" id="UP000314294"/>
    </source>
</evidence>
<accession>A0A4Z2FKD1</accession>
<evidence type="ECO:0000256" key="1">
    <source>
        <dbReference type="SAM" id="MobiDB-lite"/>
    </source>
</evidence>
<reference evidence="2 3" key="1">
    <citation type="submission" date="2019-03" db="EMBL/GenBank/DDBJ databases">
        <title>First draft genome of Liparis tanakae, snailfish: a comprehensive survey of snailfish specific genes.</title>
        <authorList>
            <person name="Kim W."/>
            <person name="Song I."/>
            <person name="Jeong J.-H."/>
            <person name="Kim D."/>
            <person name="Kim S."/>
            <person name="Ryu S."/>
            <person name="Song J.Y."/>
            <person name="Lee S.K."/>
        </authorList>
    </citation>
    <scope>NUCLEOTIDE SEQUENCE [LARGE SCALE GENOMIC DNA]</scope>
    <source>
        <tissue evidence="2">Muscle</tissue>
    </source>
</reference>
<feature type="region of interest" description="Disordered" evidence="1">
    <location>
        <begin position="1"/>
        <end position="81"/>
    </location>
</feature>
<keyword evidence="3" id="KW-1185">Reference proteome</keyword>
<dbReference type="Proteomes" id="UP000314294">
    <property type="component" value="Unassembled WGS sequence"/>
</dbReference>